<keyword evidence="7 12" id="KW-0863">Zinc-finger</keyword>
<dbReference type="Gene3D" id="3.40.1360.10">
    <property type="match status" value="1"/>
</dbReference>
<dbReference type="InterPro" id="IPR016136">
    <property type="entry name" value="DNA_helicase_N/primase_C"/>
</dbReference>
<evidence type="ECO:0000256" key="2">
    <source>
        <dbReference type="ARBA" id="ARBA00022515"/>
    </source>
</evidence>
<evidence type="ECO:0000256" key="6">
    <source>
        <dbReference type="ARBA" id="ARBA00022723"/>
    </source>
</evidence>
<dbReference type="SMART" id="SM00400">
    <property type="entry name" value="ZnF_CHCC"/>
    <property type="match status" value="1"/>
</dbReference>
<keyword evidence="4 12" id="KW-0548">Nucleotidyltransferase</keyword>
<dbReference type="InterPro" id="IPR006295">
    <property type="entry name" value="DNA_primase_DnaG"/>
</dbReference>
<keyword evidence="3 12" id="KW-0808">Transferase</keyword>
<feature type="domain" description="Toprim" evidence="15">
    <location>
        <begin position="264"/>
        <end position="345"/>
    </location>
</feature>
<comment type="caution">
    <text evidence="16">The sequence shown here is derived from an EMBL/GenBank/DDBJ whole genome shotgun (WGS) entry which is preliminary data.</text>
</comment>
<dbReference type="GO" id="GO:0003899">
    <property type="term" value="F:DNA-directed RNA polymerase activity"/>
    <property type="evidence" value="ECO:0007669"/>
    <property type="project" value="UniProtKB-UniRule"/>
</dbReference>
<evidence type="ECO:0000256" key="9">
    <source>
        <dbReference type="ARBA" id="ARBA00022842"/>
    </source>
</evidence>
<dbReference type="PIRSF" id="PIRSF002811">
    <property type="entry name" value="DnaG"/>
    <property type="match status" value="1"/>
</dbReference>
<evidence type="ECO:0000256" key="7">
    <source>
        <dbReference type="ARBA" id="ARBA00022771"/>
    </source>
</evidence>
<dbReference type="SUPFAM" id="SSF56731">
    <property type="entry name" value="DNA primase core"/>
    <property type="match status" value="1"/>
</dbReference>
<keyword evidence="17" id="KW-1185">Reference proteome</keyword>
<dbReference type="InterPro" id="IPR019475">
    <property type="entry name" value="DNA_primase_DnaB-bd"/>
</dbReference>
<dbReference type="Pfam" id="PF13155">
    <property type="entry name" value="Toprim_2"/>
    <property type="match status" value="1"/>
</dbReference>
<organism evidence="16 17">
    <name type="scientific">Bombilactobacillus apium</name>
    <dbReference type="NCBI Taxonomy" id="2675299"/>
    <lineage>
        <taxon>Bacteria</taxon>
        <taxon>Bacillati</taxon>
        <taxon>Bacillota</taxon>
        <taxon>Bacilli</taxon>
        <taxon>Lactobacillales</taxon>
        <taxon>Lactobacillaceae</taxon>
        <taxon>Bombilactobacillus</taxon>
    </lineage>
</organism>
<dbReference type="GO" id="GO:0005737">
    <property type="term" value="C:cytoplasm"/>
    <property type="evidence" value="ECO:0007669"/>
    <property type="project" value="TreeGrafter"/>
</dbReference>
<gene>
    <name evidence="12" type="primary">dnaG</name>
    <name evidence="16" type="ORF">HU830_01255</name>
</gene>
<dbReference type="PROSITE" id="PS50880">
    <property type="entry name" value="TOPRIM"/>
    <property type="match status" value="1"/>
</dbReference>
<proteinExistence type="inferred from homology"/>
<dbReference type="NCBIfam" id="TIGR01391">
    <property type="entry name" value="dnaG"/>
    <property type="match status" value="1"/>
</dbReference>
<dbReference type="InterPro" id="IPR050219">
    <property type="entry name" value="DnaG_primase"/>
</dbReference>
<dbReference type="PANTHER" id="PTHR30313">
    <property type="entry name" value="DNA PRIMASE"/>
    <property type="match status" value="1"/>
</dbReference>
<evidence type="ECO:0000259" key="15">
    <source>
        <dbReference type="PROSITE" id="PS50880"/>
    </source>
</evidence>
<dbReference type="RefSeq" id="WP_176942109.1">
    <property type="nucleotide sequence ID" value="NZ_JABZEC010000001.1"/>
</dbReference>
<comment type="catalytic activity">
    <reaction evidence="12">
        <text>ssDNA + n NTP = ssDNA/pppN(pN)n-1 hybrid + (n-1) diphosphate.</text>
        <dbReference type="EC" id="2.7.7.101"/>
    </reaction>
</comment>
<dbReference type="InterPro" id="IPR036977">
    <property type="entry name" value="DNA_primase_Znf_CHC2"/>
</dbReference>
<evidence type="ECO:0000256" key="4">
    <source>
        <dbReference type="ARBA" id="ARBA00022695"/>
    </source>
</evidence>
<dbReference type="Gene3D" id="3.90.580.10">
    <property type="entry name" value="Zinc finger, CHC2-type domain"/>
    <property type="match status" value="1"/>
</dbReference>
<comment type="domain">
    <text evidence="12">Contains an N-terminal zinc-binding domain, a central core domain that contains the primase activity, and a C-terminal DnaB-binding domain.</text>
</comment>
<dbReference type="SUPFAM" id="SSF57783">
    <property type="entry name" value="Zinc beta-ribbon"/>
    <property type="match status" value="1"/>
</dbReference>
<keyword evidence="1 12" id="KW-0240">DNA-directed RNA polymerase</keyword>
<evidence type="ECO:0000256" key="12">
    <source>
        <dbReference type="HAMAP-Rule" id="MF_00974"/>
    </source>
</evidence>
<dbReference type="InterPro" id="IPR002694">
    <property type="entry name" value="Znf_CHC2"/>
</dbReference>
<comment type="subunit">
    <text evidence="12">Monomer. Interacts with DnaB.</text>
</comment>
<dbReference type="GO" id="GO:0003677">
    <property type="term" value="F:DNA binding"/>
    <property type="evidence" value="ECO:0007669"/>
    <property type="project" value="UniProtKB-KW"/>
</dbReference>
<accession>A0A850R8V9</accession>
<sequence length="618" mass="70418">MVTKIPEDFIEEVRQQTNIADVIEPYVQLKKSGQNLFGLCPFHEEKTPSFSVSESKQIFHCFSCGRGGNVYKFLMDMEDLNFPEAVLKVADFSGISLPANYQAPSDHSSEPHAILKQDYQAAQDFYHHILLRTQAGVSALEYLHQRQLTDETIEHFQIGYAPDQSQILWSFFQEKSKSTPELQRSGLFTESDQGQFYDRFQDRVVFPVTDQSGKTIAFSGRLLQPPPPDRPVGKYLNSPETEIFHKSKTLFNLAAAKTAIRKQGEVVLFEGFMDVISAYQAGLKNGVASMGTSLTSEQIYLLQRLTHRLIICYDGDAPGIKAAQRALKLLQETNLEVGVVVLPGGQDPDEFIKKQGGDAFVKLVQHKSLSPVAFMIEFLSQQYDLSNDLQKVDFLNSALKYLAPVQSPVEQELYVRQLAERLQLSVTAVQQELADQIKSQKLLQPLAQEGLTKQAQEAAPNRDLEYSHLDRIEKSERNLLQIVFHFPEVINILDRQNNFHFVHEQYQEIFDVWLRASLTQDQLTVAQFIDLIPENLRNLVTTIEMMPRPASYSEAEVQDYINNLQANSEEQQLRIYQQKIQQAAQIGDSQQELEFTLKLITLRQQIDHAEKKELLDGE</sequence>
<dbReference type="AlphaFoldDB" id="A0A850R8V9"/>
<reference evidence="16 17" key="1">
    <citation type="submission" date="2020-06" db="EMBL/GenBank/DDBJ databases">
        <authorList>
            <person name="Kang J."/>
        </authorList>
    </citation>
    <scope>NUCLEOTIDE SEQUENCE [LARGE SCALE GENOMIC DNA]</scope>
    <source>
        <strain evidence="16 17">DCY120</strain>
    </source>
</reference>
<feature type="zinc finger region" description="CHC2-type" evidence="12 14">
    <location>
        <begin position="40"/>
        <end position="64"/>
    </location>
</feature>
<dbReference type="SMART" id="SM00493">
    <property type="entry name" value="TOPRIM"/>
    <property type="match status" value="1"/>
</dbReference>
<keyword evidence="8 12" id="KW-0862">Zinc</keyword>
<evidence type="ECO:0000313" key="17">
    <source>
        <dbReference type="Proteomes" id="UP000563523"/>
    </source>
</evidence>
<comment type="function">
    <text evidence="12 13">RNA polymerase that catalyzes the synthesis of short RNA molecules used as primers for DNA polymerase during DNA replication.</text>
</comment>
<dbReference type="EC" id="2.7.7.101" evidence="12"/>
<evidence type="ECO:0000256" key="10">
    <source>
        <dbReference type="ARBA" id="ARBA00023125"/>
    </source>
</evidence>
<dbReference type="GO" id="GO:1990077">
    <property type="term" value="C:primosome complex"/>
    <property type="evidence" value="ECO:0007669"/>
    <property type="project" value="UniProtKB-KW"/>
</dbReference>
<dbReference type="GO" id="GO:0008270">
    <property type="term" value="F:zinc ion binding"/>
    <property type="evidence" value="ECO:0007669"/>
    <property type="project" value="UniProtKB-UniRule"/>
</dbReference>
<dbReference type="Pfam" id="PF01807">
    <property type="entry name" value="Zn_ribbon_DnaG"/>
    <property type="match status" value="1"/>
</dbReference>
<dbReference type="InterPro" id="IPR030846">
    <property type="entry name" value="DnaG_bac"/>
</dbReference>
<keyword evidence="6 12" id="KW-0479">Metal-binding</keyword>
<keyword evidence="10 12" id="KW-0238">DNA-binding</keyword>
<dbReference type="PANTHER" id="PTHR30313:SF2">
    <property type="entry name" value="DNA PRIMASE"/>
    <property type="match status" value="1"/>
</dbReference>
<dbReference type="EMBL" id="JABZEC010000001">
    <property type="protein sequence ID" value="NVY95836.1"/>
    <property type="molecule type" value="Genomic_DNA"/>
</dbReference>
<keyword evidence="9" id="KW-0460">Magnesium</keyword>
<protein>
    <recommendedName>
        <fullName evidence="12 13">DNA primase</fullName>
        <ecNumber evidence="12">2.7.7.101</ecNumber>
    </recommendedName>
</protein>
<evidence type="ECO:0000256" key="8">
    <source>
        <dbReference type="ARBA" id="ARBA00022833"/>
    </source>
</evidence>
<keyword evidence="2 12" id="KW-0639">Primosome</keyword>
<dbReference type="Gene3D" id="3.90.980.10">
    <property type="entry name" value="DNA primase, catalytic core, N-terminal domain"/>
    <property type="match status" value="1"/>
</dbReference>
<dbReference type="InterPro" id="IPR013264">
    <property type="entry name" value="DNAG_N"/>
</dbReference>
<dbReference type="Gene3D" id="1.10.860.10">
    <property type="entry name" value="DNAb Helicase, Chain A"/>
    <property type="match status" value="1"/>
</dbReference>
<dbReference type="InterPro" id="IPR034151">
    <property type="entry name" value="TOPRIM_DnaG_bac"/>
</dbReference>
<dbReference type="Pfam" id="PF08275">
    <property type="entry name" value="DNAG_N"/>
    <property type="match status" value="1"/>
</dbReference>
<dbReference type="FunFam" id="3.90.580.10:FF:000001">
    <property type="entry name" value="DNA primase"/>
    <property type="match status" value="1"/>
</dbReference>
<dbReference type="Proteomes" id="UP000563523">
    <property type="component" value="Unassembled WGS sequence"/>
</dbReference>
<evidence type="ECO:0000256" key="1">
    <source>
        <dbReference type="ARBA" id="ARBA00022478"/>
    </source>
</evidence>
<evidence type="ECO:0000313" key="16">
    <source>
        <dbReference type="EMBL" id="NVY95836.1"/>
    </source>
</evidence>
<dbReference type="InterPro" id="IPR037068">
    <property type="entry name" value="DNA_primase_core_N_sf"/>
</dbReference>
<dbReference type="GO" id="GO:0000428">
    <property type="term" value="C:DNA-directed RNA polymerase complex"/>
    <property type="evidence" value="ECO:0007669"/>
    <property type="project" value="UniProtKB-KW"/>
</dbReference>
<comment type="similarity">
    <text evidence="12 13">Belongs to the DnaG primase family.</text>
</comment>
<dbReference type="Pfam" id="PF10410">
    <property type="entry name" value="DnaB_bind"/>
    <property type="match status" value="1"/>
</dbReference>
<evidence type="ECO:0000256" key="3">
    <source>
        <dbReference type="ARBA" id="ARBA00022679"/>
    </source>
</evidence>
<evidence type="ECO:0000256" key="14">
    <source>
        <dbReference type="PIRSR" id="PIRSR002811-1"/>
    </source>
</evidence>
<evidence type="ECO:0000256" key="11">
    <source>
        <dbReference type="ARBA" id="ARBA00023163"/>
    </source>
</evidence>
<dbReference type="GO" id="GO:0006269">
    <property type="term" value="P:DNA replication, synthesis of primer"/>
    <property type="evidence" value="ECO:0007669"/>
    <property type="project" value="UniProtKB-UniRule"/>
</dbReference>
<dbReference type="FunFam" id="3.90.980.10:FF:000001">
    <property type="entry name" value="DNA primase"/>
    <property type="match status" value="1"/>
</dbReference>
<dbReference type="HAMAP" id="MF_00974">
    <property type="entry name" value="DNA_primase_DnaG"/>
    <property type="match status" value="1"/>
</dbReference>
<evidence type="ECO:0000256" key="13">
    <source>
        <dbReference type="PIRNR" id="PIRNR002811"/>
    </source>
</evidence>
<keyword evidence="5 12" id="KW-0235">DNA replication</keyword>
<dbReference type="CDD" id="cd03364">
    <property type="entry name" value="TOPRIM_DnaG_primases"/>
    <property type="match status" value="1"/>
</dbReference>
<name>A0A850R8V9_9LACO</name>
<evidence type="ECO:0000256" key="5">
    <source>
        <dbReference type="ARBA" id="ARBA00022705"/>
    </source>
</evidence>
<dbReference type="InterPro" id="IPR006171">
    <property type="entry name" value="TOPRIM_dom"/>
</dbReference>
<keyword evidence="11 12" id="KW-0804">Transcription</keyword>
<comment type="cofactor">
    <cofactor evidence="12 13 14">
        <name>Zn(2+)</name>
        <dbReference type="ChEBI" id="CHEBI:29105"/>
    </cofactor>
    <text evidence="12 13 14">Binds 1 zinc ion per monomer.</text>
</comment>